<keyword evidence="1" id="KW-1185">Reference proteome</keyword>
<dbReference type="Gene3D" id="3.30.420.10">
    <property type="entry name" value="Ribonuclease H-like superfamily/Ribonuclease H"/>
    <property type="match status" value="1"/>
</dbReference>
<dbReference type="SUPFAM" id="SSF54060">
    <property type="entry name" value="His-Me finger endonucleases"/>
    <property type="match status" value="1"/>
</dbReference>
<dbReference type="SUPFAM" id="SSF53098">
    <property type="entry name" value="Ribonuclease H-like"/>
    <property type="match status" value="1"/>
</dbReference>
<organism evidence="1 2">
    <name type="scientific">Hydra vulgaris</name>
    <name type="common">Hydra</name>
    <name type="synonym">Hydra attenuata</name>
    <dbReference type="NCBI Taxonomy" id="6087"/>
    <lineage>
        <taxon>Eukaryota</taxon>
        <taxon>Metazoa</taxon>
        <taxon>Cnidaria</taxon>
        <taxon>Hydrozoa</taxon>
        <taxon>Hydroidolina</taxon>
        <taxon>Anthoathecata</taxon>
        <taxon>Aplanulata</taxon>
        <taxon>Hydridae</taxon>
        <taxon>Hydra</taxon>
    </lineage>
</organism>
<dbReference type="RefSeq" id="XP_065642795.1">
    <property type="nucleotide sequence ID" value="XM_065786723.1"/>
</dbReference>
<dbReference type="PANTHER" id="PTHR31511">
    <property type="entry name" value="PROTEIN CBG23764"/>
    <property type="match status" value="1"/>
</dbReference>
<dbReference type="GeneID" id="136074408"/>
<accession>A0ABM4B1Y7</accession>
<dbReference type="Proteomes" id="UP001652625">
    <property type="component" value="Chromosome 01"/>
</dbReference>
<sequence>MNAAKKSAIKILTENRKSKIYIVLTCEMGRTDIKTGETIITSAPFRTSNQVVLETADLDEFYETSKQKILESLSSFQQLGSGWRFVSIEKMDINFIEYNPIKAKSYIPLDKNLATKKAIINIKNEDNQCFKWCIARALNPTDNHPERVDKELKNQAEKINWDKIDFSVSLNQITQFEKNNTDISVNVYGYENSEVHILHVSKNNDRKNLIDLLLISNGETNHYCLIKNLSRLISSQTSNKRCKKHYCRNCLLGFNSEESLSNHKSYCETHDSVRIELPPPNSTMQFTNHNKSMKVPFVVYADFESFIKQIDPCEPNPNESYTKQYQKHIPSSFCYYIKCFDESFYQSSPVTFTASSETDDVAQIFVDSLQEDVKKICDSIKFPKKMIFTSENKDDFNAATECHICGEDLEKDKVRDHCHITGKYRGAAHQNCNLNYKIPKFFPVLFHNLSGYDSHLFIKKLSGGKLSCIPNNEEKYISFSREIKVDEYIKECKKFEVKRELRFLDSYRFMPSSLDALSKNLAKDQCKNIGKIIFKETIRFIIKKRRISI</sequence>
<reference evidence="1" key="1">
    <citation type="submission" date="2025-05" db="UniProtKB">
        <authorList>
            <consortium name="RefSeq"/>
        </authorList>
    </citation>
    <scope>NUCLEOTIDE SEQUENCE [LARGE SCALE GENOMIC DNA]</scope>
</reference>
<dbReference type="InterPro" id="IPR044925">
    <property type="entry name" value="His-Me_finger_sf"/>
</dbReference>
<proteinExistence type="predicted"/>
<protein>
    <submittedName>
        <fullName evidence="2">Uncharacterized protein LOC136074408</fullName>
    </submittedName>
</protein>
<dbReference type="InterPro" id="IPR036397">
    <property type="entry name" value="RNaseH_sf"/>
</dbReference>
<name>A0ABM4B1Y7_HYDVU</name>
<gene>
    <name evidence="2" type="primary">LOC136074408</name>
</gene>
<evidence type="ECO:0000313" key="2">
    <source>
        <dbReference type="RefSeq" id="XP_065642795.1"/>
    </source>
</evidence>
<evidence type="ECO:0000313" key="1">
    <source>
        <dbReference type="Proteomes" id="UP001652625"/>
    </source>
</evidence>
<dbReference type="InterPro" id="IPR012337">
    <property type="entry name" value="RNaseH-like_sf"/>
</dbReference>
<reference evidence="2" key="2">
    <citation type="submission" date="2025-08" db="UniProtKB">
        <authorList>
            <consortium name="RefSeq"/>
        </authorList>
    </citation>
    <scope>IDENTIFICATION</scope>
</reference>
<dbReference type="PANTHER" id="PTHR31511:SF12">
    <property type="entry name" value="RHO TERMINATION FACTOR N-TERMINAL DOMAIN-CONTAINING PROTEIN"/>
    <property type="match status" value="1"/>
</dbReference>